<keyword evidence="7" id="KW-1185">Reference proteome</keyword>
<proteinExistence type="inferred from homology"/>
<sequence>MVEKPFDLSPIQKLYFSRPNYNYGHYNQSFLLRTSQHIHESDLRKAMETVIYRHSMLRARFQQDVSGEWQQRISNDVTSSYRLRSLKLASREDVDHSLVDSQTCLDPVGGPLVAADLIERDAEEQLLFVVAHHLVIDLVSWRIILQELEEILLRPES</sequence>
<dbReference type="Proteomes" id="UP000567885">
    <property type="component" value="Unassembled WGS sequence"/>
</dbReference>
<dbReference type="EMBL" id="JAAGWQ010000720">
    <property type="protein sequence ID" value="KAF5652428.1"/>
    <property type="molecule type" value="Genomic_DNA"/>
</dbReference>
<dbReference type="Gene3D" id="3.30.559.10">
    <property type="entry name" value="Chloramphenicol acetyltransferase-like domain"/>
    <property type="match status" value="1"/>
</dbReference>
<dbReference type="SUPFAM" id="SSF52777">
    <property type="entry name" value="CoA-dependent acyltransferases"/>
    <property type="match status" value="1"/>
</dbReference>
<gene>
    <name evidence="6" type="ORF">FHETE_11451</name>
</gene>
<keyword evidence="2" id="KW-0597">Phosphoprotein</keyword>
<dbReference type="InterPro" id="IPR001242">
    <property type="entry name" value="Condensation_dom"/>
</dbReference>
<feature type="non-terminal residue" evidence="6">
    <location>
        <position position="157"/>
    </location>
</feature>
<evidence type="ECO:0000256" key="4">
    <source>
        <dbReference type="ARBA" id="ARBA00029454"/>
    </source>
</evidence>
<dbReference type="GO" id="GO:0016874">
    <property type="term" value="F:ligase activity"/>
    <property type="evidence" value="ECO:0007669"/>
    <property type="project" value="UniProtKB-KW"/>
</dbReference>
<dbReference type="PANTHER" id="PTHR45398">
    <property type="match status" value="1"/>
</dbReference>
<organism evidence="6 7">
    <name type="scientific">Fusarium heterosporum</name>
    <dbReference type="NCBI Taxonomy" id="42747"/>
    <lineage>
        <taxon>Eukaryota</taxon>
        <taxon>Fungi</taxon>
        <taxon>Dikarya</taxon>
        <taxon>Ascomycota</taxon>
        <taxon>Pezizomycotina</taxon>
        <taxon>Sordariomycetes</taxon>
        <taxon>Hypocreomycetidae</taxon>
        <taxon>Hypocreales</taxon>
        <taxon>Nectriaceae</taxon>
        <taxon>Fusarium</taxon>
        <taxon>Fusarium heterosporum species complex</taxon>
    </lineage>
</organism>
<keyword evidence="1" id="KW-0596">Phosphopantetheine</keyword>
<comment type="similarity">
    <text evidence="4">Belongs to the NRP synthetase family.</text>
</comment>
<protein>
    <submittedName>
        <fullName evidence="6">Non-ribosomal peptide synthetase</fullName>
    </submittedName>
</protein>
<feature type="domain" description="Condensation" evidence="5">
    <location>
        <begin position="6"/>
        <end position="151"/>
    </location>
</feature>
<evidence type="ECO:0000259" key="5">
    <source>
        <dbReference type="Pfam" id="PF00668"/>
    </source>
</evidence>
<comment type="caution">
    <text evidence="6">The sequence shown here is derived from an EMBL/GenBank/DDBJ whole genome shotgun (WGS) entry which is preliminary data.</text>
</comment>
<accession>A0A8H5WBN8</accession>
<evidence type="ECO:0000313" key="6">
    <source>
        <dbReference type="EMBL" id="KAF5652428.1"/>
    </source>
</evidence>
<dbReference type="InterPro" id="IPR023213">
    <property type="entry name" value="CAT-like_dom_sf"/>
</dbReference>
<name>A0A8H5WBN8_FUSHE</name>
<dbReference type="PANTHER" id="PTHR45398:SF1">
    <property type="entry name" value="ENZYME, PUTATIVE (JCVI)-RELATED"/>
    <property type="match status" value="1"/>
</dbReference>
<dbReference type="AlphaFoldDB" id="A0A8H5WBN8"/>
<reference evidence="6 7" key="1">
    <citation type="submission" date="2020-05" db="EMBL/GenBank/DDBJ databases">
        <title>Identification and distribution of gene clusters putatively required for synthesis of sphingolipid metabolism inhibitors in phylogenetically diverse species of the filamentous fungus Fusarium.</title>
        <authorList>
            <person name="Kim H.-S."/>
            <person name="Busman M."/>
            <person name="Brown D.W."/>
            <person name="Divon H."/>
            <person name="Uhlig S."/>
            <person name="Proctor R.H."/>
        </authorList>
    </citation>
    <scope>NUCLEOTIDE SEQUENCE [LARGE SCALE GENOMIC DNA]</scope>
    <source>
        <strain evidence="6 7">NRRL 20693</strain>
    </source>
</reference>
<dbReference type="OrthoDB" id="416786at2759"/>
<evidence type="ECO:0000256" key="2">
    <source>
        <dbReference type="ARBA" id="ARBA00022553"/>
    </source>
</evidence>
<dbReference type="Pfam" id="PF00668">
    <property type="entry name" value="Condensation"/>
    <property type="match status" value="1"/>
</dbReference>
<keyword evidence="3" id="KW-0436">Ligase</keyword>
<evidence type="ECO:0000256" key="3">
    <source>
        <dbReference type="ARBA" id="ARBA00022598"/>
    </source>
</evidence>
<evidence type="ECO:0000256" key="1">
    <source>
        <dbReference type="ARBA" id="ARBA00022450"/>
    </source>
</evidence>
<dbReference type="FunFam" id="3.30.559.10:FF:000016">
    <property type="entry name" value="Nonribosomal peptide synthase Pes1"/>
    <property type="match status" value="1"/>
</dbReference>
<evidence type="ECO:0000313" key="7">
    <source>
        <dbReference type="Proteomes" id="UP000567885"/>
    </source>
</evidence>